<evidence type="ECO:0000313" key="1">
    <source>
        <dbReference type="EMBL" id="PIO46880.1"/>
    </source>
</evidence>
<sequence length="64" mass="6943">MPSDEKESTEYLIALPPELSERLNRAAGSRAPLDNTLGVNDIILEAVHEHLTASLLSPPHAIVE</sequence>
<dbReference type="KEGG" id="pht:BLM14_21105"/>
<proteinExistence type="predicted"/>
<reference evidence="2" key="1">
    <citation type="journal article" date="2017" name="Int J Environ Stud">
        <title>Does the Miocene-Pliocene relict legume Oxytropis triphylla form nitrogen-fixing nodules with a combination of bacterial strains?</title>
        <authorList>
            <person name="Safronova V."/>
            <person name="Belimov A."/>
            <person name="Sazanova A."/>
            <person name="Kuznetsova I."/>
            <person name="Popova J."/>
            <person name="Andronov E."/>
            <person name="Verkhozina A."/>
            <person name="Tikhonovich I."/>
        </authorList>
    </citation>
    <scope>NUCLEOTIDE SEQUENCE [LARGE SCALE GENOMIC DNA]</scope>
    <source>
        <strain evidence="2">Tri-38</strain>
    </source>
</reference>
<organism evidence="1 2">
    <name type="scientific">Phyllobacterium zundukense</name>
    <dbReference type="NCBI Taxonomy" id="1867719"/>
    <lineage>
        <taxon>Bacteria</taxon>
        <taxon>Pseudomonadati</taxon>
        <taxon>Pseudomonadota</taxon>
        <taxon>Alphaproteobacteria</taxon>
        <taxon>Hyphomicrobiales</taxon>
        <taxon>Phyllobacteriaceae</taxon>
        <taxon>Phyllobacterium</taxon>
    </lineage>
</organism>
<evidence type="ECO:0000313" key="2">
    <source>
        <dbReference type="Proteomes" id="UP000232163"/>
    </source>
</evidence>
<accession>A0A2N9W562</accession>
<dbReference type="RefSeq" id="WP_100001904.1">
    <property type="nucleotide sequence ID" value="NZ_CP017941.1"/>
</dbReference>
<dbReference type="AlphaFoldDB" id="A0A2N9W562"/>
<dbReference type="EMBL" id="MZMT01000002">
    <property type="protein sequence ID" value="PIO46880.1"/>
    <property type="molecule type" value="Genomic_DNA"/>
</dbReference>
<gene>
    <name evidence="1" type="ORF">B5P45_00060</name>
</gene>
<name>A0A2N9W562_9HYPH</name>
<protein>
    <submittedName>
        <fullName evidence="1">Uncharacterized protein</fullName>
    </submittedName>
</protein>
<comment type="caution">
    <text evidence="1">The sequence shown here is derived from an EMBL/GenBank/DDBJ whole genome shotgun (WGS) entry which is preliminary data.</text>
</comment>
<keyword evidence="2" id="KW-1185">Reference proteome</keyword>
<dbReference type="Proteomes" id="UP000232163">
    <property type="component" value="Unassembled WGS sequence"/>
</dbReference>